<evidence type="ECO:0000256" key="2">
    <source>
        <dbReference type="ARBA" id="ARBA00022448"/>
    </source>
</evidence>
<dbReference type="EMBL" id="DVOC01000057">
    <property type="protein sequence ID" value="HIU91030.1"/>
    <property type="molecule type" value="Genomic_DNA"/>
</dbReference>
<dbReference type="GO" id="GO:0008324">
    <property type="term" value="F:monoatomic cation transmembrane transporter activity"/>
    <property type="evidence" value="ECO:0007669"/>
    <property type="project" value="InterPro"/>
</dbReference>
<name>A0A9D1SPW4_9BACT</name>
<comment type="caution">
    <text evidence="9">The sequence shown here is derived from an EMBL/GenBank/DDBJ whole genome shotgun (WGS) entry which is preliminary data.</text>
</comment>
<gene>
    <name evidence="9" type="ORF">IAC72_03375</name>
</gene>
<dbReference type="PANTHER" id="PTHR32024:SF1">
    <property type="entry name" value="KTR SYSTEM POTASSIUM UPTAKE PROTEIN B"/>
    <property type="match status" value="1"/>
</dbReference>
<comment type="subcellular location">
    <subcellularLocation>
        <location evidence="1">Cell membrane</location>
        <topology evidence="1">Multi-pass membrane protein</topology>
    </subcellularLocation>
</comment>
<feature type="transmembrane region" description="Helical" evidence="8">
    <location>
        <begin position="296"/>
        <end position="329"/>
    </location>
</feature>
<evidence type="ECO:0000256" key="5">
    <source>
        <dbReference type="ARBA" id="ARBA00022989"/>
    </source>
</evidence>
<dbReference type="GO" id="GO:0005886">
    <property type="term" value="C:plasma membrane"/>
    <property type="evidence" value="ECO:0007669"/>
    <property type="project" value="UniProtKB-SubCell"/>
</dbReference>
<keyword evidence="7 8" id="KW-0472">Membrane</keyword>
<feature type="transmembrane region" description="Helical" evidence="8">
    <location>
        <begin position="158"/>
        <end position="174"/>
    </location>
</feature>
<dbReference type="AlphaFoldDB" id="A0A9D1SPW4"/>
<keyword evidence="4 8" id="KW-0812">Transmembrane</keyword>
<protein>
    <submittedName>
        <fullName evidence="9">Trk family potassium uptake protein</fullName>
    </submittedName>
</protein>
<dbReference type="Pfam" id="PF02386">
    <property type="entry name" value="TrkH"/>
    <property type="match status" value="1"/>
</dbReference>
<proteinExistence type="predicted"/>
<evidence type="ECO:0000256" key="7">
    <source>
        <dbReference type="ARBA" id="ARBA00023136"/>
    </source>
</evidence>
<dbReference type="Proteomes" id="UP000886852">
    <property type="component" value="Unassembled WGS sequence"/>
</dbReference>
<feature type="transmembrane region" description="Helical" evidence="8">
    <location>
        <begin position="233"/>
        <end position="252"/>
    </location>
</feature>
<feature type="transmembrane region" description="Helical" evidence="8">
    <location>
        <begin position="125"/>
        <end position="146"/>
    </location>
</feature>
<evidence type="ECO:0000313" key="10">
    <source>
        <dbReference type="Proteomes" id="UP000886852"/>
    </source>
</evidence>
<dbReference type="GO" id="GO:0030001">
    <property type="term" value="P:metal ion transport"/>
    <property type="evidence" value="ECO:0007669"/>
    <property type="project" value="UniProtKB-ARBA"/>
</dbReference>
<organism evidence="9 10">
    <name type="scientific">Candidatus Fimimonas merdipullorum</name>
    <dbReference type="NCBI Taxonomy" id="2840822"/>
    <lineage>
        <taxon>Bacteria</taxon>
        <taxon>Pseudomonadati</taxon>
        <taxon>Myxococcota</taxon>
        <taxon>Myxococcia</taxon>
        <taxon>Myxococcales</taxon>
        <taxon>Cystobacterineae</taxon>
        <taxon>Myxococcaceae</taxon>
        <taxon>Myxococcaceae incertae sedis</taxon>
        <taxon>Candidatus Fimimonas</taxon>
    </lineage>
</organism>
<feature type="transmembrane region" description="Helical" evidence="8">
    <location>
        <begin position="74"/>
        <end position="98"/>
    </location>
</feature>
<evidence type="ECO:0000256" key="3">
    <source>
        <dbReference type="ARBA" id="ARBA00022475"/>
    </source>
</evidence>
<evidence type="ECO:0000313" key="9">
    <source>
        <dbReference type="EMBL" id="HIU91030.1"/>
    </source>
</evidence>
<evidence type="ECO:0000256" key="8">
    <source>
        <dbReference type="SAM" id="Phobius"/>
    </source>
</evidence>
<sequence>MRKGKKIRLSEWQLLALGFMTVILLGSALLCLPWATAEGETPYIDALFVATSATCVTGLIPCDTGTHWTVFGQVVILLLIQTGGLGFMTFVSLAVSMFGKKMGLYGKTVLLAASGGSDFASLKYMIKRIVLGTALFEGIGAALLSIRFIRDFGVGRGIYYAVFHSVSAFCNAGFDVLGGEFGKYCSLTHYATDPIVSLTICGLIIIGGLGFCVWSDVWDCKFRWKKLRLHSKIVLSVTGGLLLVSTILFLIFERNNVETADYTFGGKLLVAIFNATTPRTAGFNTIDMTGLSDSGYLLTVMLMFIGGSSASTAGGVKTNTCAVIILGMFAAFRGRKDIEAGKKRVDHALLAQALAIFVSCLFLVLIATLAICTIEPDASAPFRAVLFETVSALGTVGLSLSLTPTLGVISKLILIFLMYAGRVGILTLALAFGENRSVSNIRKPMDDTILVG</sequence>
<dbReference type="PANTHER" id="PTHR32024">
    <property type="entry name" value="TRK SYSTEM POTASSIUM UPTAKE PROTEIN TRKG-RELATED"/>
    <property type="match status" value="1"/>
</dbReference>
<keyword evidence="5 8" id="KW-1133">Transmembrane helix</keyword>
<feature type="transmembrane region" description="Helical" evidence="8">
    <location>
        <begin position="349"/>
        <end position="374"/>
    </location>
</feature>
<keyword evidence="3" id="KW-1003">Cell membrane</keyword>
<evidence type="ECO:0000256" key="1">
    <source>
        <dbReference type="ARBA" id="ARBA00004651"/>
    </source>
</evidence>
<accession>A0A9D1SPW4</accession>
<feature type="transmembrane region" description="Helical" evidence="8">
    <location>
        <begin position="12"/>
        <end position="37"/>
    </location>
</feature>
<feature type="transmembrane region" description="Helical" evidence="8">
    <location>
        <begin position="43"/>
        <end position="62"/>
    </location>
</feature>
<reference evidence="9" key="2">
    <citation type="journal article" date="2021" name="PeerJ">
        <title>Extensive microbial diversity within the chicken gut microbiome revealed by metagenomics and culture.</title>
        <authorList>
            <person name="Gilroy R."/>
            <person name="Ravi A."/>
            <person name="Getino M."/>
            <person name="Pursley I."/>
            <person name="Horton D.L."/>
            <person name="Alikhan N.F."/>
            <person name="Baker D."/>
            <person name="Gharbi K."/>
            <person name="Hall N."/>
            <person name="Watson M."/>
            <person name="Adriaenssens E.M."/>
            <person name="Foster-Nyarko E."/>
            <person name="Jarju S."/>
            <person name="Secka A."/>
            <person name="Antonio M."/>
            <person name="Oren A."/>
            <person name="Chaudhuri R.R."/>
            <person name="La Ragione R."/>
            <person name="Hildebrand F."/>
            <person name="Pallen M.J."/>
        </authorList>
    </citation>
    <scope>NUCLEOTIDE SEQUENCE</scope>
    <source>
        <strain evidence="9">ChiHjej12B11-7776</strain>
    </source>
</reference>
<keyword evidence="6" id="KW-0406">Ion transport</keyword>
<evidence type="ECO:0000256" key="6">
    <source>
        <dbReference type="ARBA" id="ARBA00023065"/>
    </source>
</evidence>
<reference evidence="9" key="1">
    <citation type="submission" date="2020-10" db="EMBL/GenBank/DDBJ databases">
        <authorList>
            <person name="Gilroy R."/>
        </authorList>
    </citation>
    <scope>NUCLEOTIDE SEQUENCE</scope>
    <source>
        <strain evidence="9">ChiHjej12B11-7776</strain>
    </source>
</reference>
<dbReference type="InterPro" id="IPR003445">
    <property type="entry name" value="Cat_transpt"/>
</dbReference>
<keyword evidence="2" id="KW-0813">Transport</keyword>
<feature type="transmembrane region" description="Helical" evidence="8">
    <location>
        <begin position="194"/>
        <end position="213"/>
    </location>
</feature>
<evidence type="ECO:0000256" key="4">
    <source>
        <dbReference type="ARBA" id="ARBA00022692"/>
    </source>
</evidence>